<evidence type="ECO:0000256" key="5">
    <source>
        <dbReference type="ARBA" id="ARBA00022989"/>
    </source>
</evidence>
<dbReference type="InterPro" id="IPR036259">
    <property type="entry name" value="MFS_trans_sf"/>
</dbReference>
<reference evidence="9 10" key="1">
    <citation type="journal article" date="2019" name="Int. J. Syst. Evol. Microbiol.">
        <title>The Global Catalogue of Microorganisms (GCM) 10K type strain sequencing project: providing services to taxonomists for standard genome sequencing and annotation.</title>
        <authorList>
            <consortium name="The Broad Institute Genomics Platform"/>
            <consortium name="The Broad Institute Genome Sequencing Center for Infectious Disease"/>
            <person name="Wu L."/>
            <person name="Ma J."/>
        </authorList>
    </citation>
    <scope>NUCLEOTIDE SEQUENCE [LARGE SCALE GENOMIC DNA]</scope>
    <source>
        <strain evidence="9 10">JCM 6833</strain>
    </source>
</reference>
<proteinExistence type="predicted"/>
<dbReference type="Proteomes" id="UP001501509">
    <property type="component" value="Unassembled WGS sequence"/>
</dbReference>
<keyword evidence="2" id="KW-0813">Transport</keyword>
<organism evidence="9 10">
    <name type="scientific">Actinomadura fulvescens</name>
    <dbReference type="NCBI Taxonomy" id="46160"/>
    <lineage>
        <taxon>Bacteria</taxon>
        <taxon>Bacillati</taxon>
        <taxon>Actinomycetota</taxon>
        <taxon>Actinomycetes</taxon>
        <taxon>Streptosporangiales</taxon>
        <taxon>Thermomonosporaceae</taxon>
        <taxon>Actinomadura</taxon>
    </lineage>
</organism>
<dbReference type="PANTHER" id="PTHR23513:SF11">
    <property type="entry name" value="STAPHYLOFERRIN A TRANSPORTER"/>
    <property type="match status" value="1"/>
</dbReference>
<feature type="transmembrane region" description="Helical" evidence="7">
    <location>
        <begin position="159"/>
        <end position="186"/>
    </location>
</feature>
<evidence type="ECO:0000256" key="6">
    <source>
        <dbReference type="ARBA" id="ARBA00023136"/>
    </source>
</evidence>
<evidence type="ECO:0000313" key="9">
    <source>
        <dbReference type="EMBL" id="GAA2581104.1"/>
    </source>
</evidence>
<feature type="transmembrane region" description="Helical" evidence="7">
    <location>
        <begin position="12"/>
        <end position="36"/>
    </location>
</feature>
<protein>
    <submittedName>
        <fullName evidence="9">MFS transporter</fullName>
    </submittedName>
</protein>
<dbReference type="Gene3D" id="1.20.1250.20">
    <property type="entry name" value="MFS general substrate transporter like domains"/>
    <property type="match status" value="1"/>
</dbReference>
<feature type="transmembrane region" description="Helical" evidence="7">
    <location>
        <begin position="135"/>
        <end position="153"/>
    </location>
</feature>
<feature type="transmembrane region" description="Helical" evidence="7">
    <location>
        <begin position="42"/>
        <end position="63"/>
    </location>
</feature>
<feature type="transmembrane region" description="Helical" evidence="7">
    <location>
        <begin position="251"/>
        <end position="273"/>
    </location>
</feature>
<gene>
    <name evidence="9" type="ORF">GCM10010411_12080</name>
</gene>
<feature type="transmembrane region" description="Helical" evidence="7">
    <location>
        <begin position="371"/>
        <end position="391"/>
    </location>
</feature>
<evidence type="ECO:0000256" key="3">
    <source>
        <dbReference type="ARBA" id="ARBA00022475"/>
    </source>
</evidence>
<feature type="domain" description="Major facilitator superfamily (MFS) profile" evidence="8">
    <location>
        <begin position="1"/>
        <end position="394"/>
    </location>
</feature>
<accession>A0ABN3PE08</accession>
<dbReference type="InterPro" id="IPR020846">
    <property type="entry name" value="MFS_dom"/>
</dbReference>
<feature type="transmembrane region" description="Helical" evidence="7">
    <location>
        <begin position="75"/>
        <end position="96"/>
    </location>
</feature>
<comment type="subcellular location">
    <subcellularLocation>
        <location evidence="1">Cell membrane</location>
        <topology evidence="1">Multi-pass membrane protein</topology>
    </subcellularLocation>
</comment>
<feature type="transmembrane region" description="Helical" evidence="7">
    <location>
        <begin position="102"/>
        <end position="123"/>
    </location>
</feature>
<dbReference type="SUPFAM" id="SSF103473">
    <property type="entry name" value="MFS general substrate transporter"/>
    <property type="match status" value="1"/>
</dbReference>
<comment type="caution">
    <text evidence="9">The sequence shown here is derived from an EMBL/GenBank/DDBJ whole genome shotgun (WGS) entry which is preliminary data.</text>
</comment>
<dbReference type="PROSITE" id="PS50850">
    <property type="entry name" value="MFS"/>
    <property type="match status" value="1"/>
</dbReference>
<dbReference type="InterPro" id="IPR010290">
    <property type="entry name" value="TM_effector"/>
</dbReference>
<name>A0ABN3PE08_9ACTN</name>
<keyword evidence="5 7" id="KW-1133">Transmembrane helix</keyword>
<dbReference type="RefSeq" id="WP_344538408.1">
    <property type="nucleotide sequence ID" value="NZ_BAAATD010000001.1"/>
</dbReference>
<feature type="transmembrane region" description="Helical" evidence="7">
    <location>
        <begin position="280"/>
        <end position="297"/>
    </location>
</feature>
<dbReference type="CDD" id="cd06173">
    <property type="entry name" value="MFS_MefA_like"/>
    <property type="match status" value="1"/>
</dbReference>
<keyword evidence="3" id="KW-1003">Cell membrane</keyword>
<evidence type="ECO:0000256" key="2">
    <source>
        <dbReference type="ARBA" id="ARBA00022448"/>
    </source>
</evidence>
<sequence>MFRSLRHYNYRLWAISDMVSITGTWMQALALNWLILSITHSATSVGLGLVLNAAPALLLGPLAGALADRLPVRRLVLAAQVAQAGLAVLLAFLAAGDVTSTGGLYAISLASGVVGAFSGPALGRFGAEVVGPDDLSNALALGSVINSAGRILGMSLAGALIPLLGVSGVFVANAASFFAVIAAILVMRRSEMHAIPAAADSERGIADGLRYVLRTPWLLVTFALAFMMGSLGRNYQVTMAAMSEGPLDAGAGGYGVLSVAFAVGTVLGGLYAAARARLSLRLLLIVAVACSVGQLFAGVTPGLVAFAILMVPVAAGAVVIDTTVSTRAQLDSPSHLRGRVIAAQGMVGAAAGAAGPPALGALSDTLGPRAALVLAGVITTITALVAAYALIRIKRARRVPAPAVETVPALAPAQAPVPAMAAHAPAAPAMAAHAPAPAMAAASSSG</sequence>
<keyword evidence="4 7" id="KW-0812">Transmembrane</keyword>
<keyword evidence="6 7" id="KW-0472">Membrane</keyword>
<feature type="transmembrane region" description="Helical" evidence="7">
    <location>
        <begin position="340"/>
        <end position="359"/>
    </location>
</feature>
<keyword evidence="10" id="KW-1185">Reference proteome</keyword>
<dbReference type="PANTHER" id="PTHR23513">
    <property type="entry name" value="INTEGRAL MEMBRANE EFFLUX PROTEIN-RELATED"/>
    <property type="match status" value="1"/>
</dbReference>
<dbReference type="Pfam" id="PF05977">
    <property type="entry name" value="MFS_3"/>
    <property type="match status" value="1"/>
</dbReference>
<evidence type="ECO:0000256" key="7">
    <source>
        <dbReference type="SAM" id="Phobius"/>
    </source>
</evidence>
<evidence type="ECO:0000313" key="10">
    <source>
        <dbReference type="Proteomes" id="UP001501509"/>
    </source>
</evidence>
<feature type="transmembrane region" description="Helical" evidence="7">
    <location>
        <begin position="211"/>
        <end position="231"/>
    </location>
</feature>
<evidence type="ECO:0000259" key="8">
    <source>
        <dbReference type="PROSITE" id="PS50850"/>
    </source>
</evidence>
<evidence type="ECO:0000256" key="1">
    <source>
        <dbReference type="ARBA" id="ARBA00004651"/>
    </source>
</evidence>
<feature type="transmembrane region" description="Helical" evidence="7">
    <location>
        <begin position="303"/>
        <end position="320"/>
    </location>
</feature>
<dbReference type="EMBL" id="BAAATD010000001">
    <property type="protein sequence ID" value="GAA2581104.1"/>
    <property type="molecule type" value="Genomic_DNA"/>
</dbReference>
<evidence type="ECO:0000256" key="4">
    <source>
        <dbReference type="ARBA" id="ARBA00022692"/>
    </source>
</evidence>